<name>A0A0F9FF02_9ZZZZ</name>
<dbReference type="AlphaFoldDB" id="A0A0F9FF02"/>
<dbReference type="EMBL" id="LAZR01021577">
    <property type="protein sequence ID" value="KKL84868.1"/>
    <property type="molecule type" value="Genomic_DNA"/>
</dbReference>
<accession>A0A0F9FF02</accession>
<proteinExistence type="predicted"/>
<gene>
    <name evidence="2" type="ORF">LCGC14_1960460</name>
</gene>
<evidence type="ECO:0000256" key="1">
    <source>
        <dbReference type="SAM" id="MobiDB-lite"/>
    </source>
</evidence>
<sequence length="244" mass="26275">MPFETRPFDLGNTLARAAQISSLQNRNELTRMNIDQTRGINNALATGDDDALRQSPAGIEILTKIATLDAKEQDAAFKRGRTINSIARGILGSKDKRQAAAYALGRPEIAKMFSNVDLSVLSEGELIRQVEQLEMETRVFTDPSIVSGVVQGSKQFREGADFVTRSTASGVPDMSPAGVLTTSKIDRISRVEQGPPGSFGTPSQRGAQQVELETRVAAVNAFGSQSKRLLDIIRETPGANTLTA</sequence>
<feature type="non-terminal residue" evidence="2">
    <location>
        <position position="244"/>
    </location>
</feature>
<feature type="region of interest" description="Disordered" evidence="1">
    <location>
        <begin position="190"/>
        <end position="209"/>
    </location>
</feature>
<evidence type="ECO:0000313" key="2">
    <source>
        <dbReference type="EMBL" id="KKL84868.1"/>
    </source>
</evidence>
<comment type="caution">
    <text evidence="2">The sequence shown here is derived from an EMBL/GenBank/DDBJ whole genome shotgun (WGS) entry which is preliminary data.</text>
</comment>
<reference evidence="2" key="1">
    <citation type="journal article" date="2015" name="Nature">
        <title>Complex archaea that bridge the gap between prokaryotes and eukaryotes.</title>
        <authorList>
            <person name="Spang A."/>
            <person name="Saw J.H."/>
            <person name="Jorgensen S.L."/>
            <person name="Zaremba-Niedzwiedzka K."/>
            <person name="Martijn J."/>
            <person name="Lind A.E."/>
            <person name="van Eijk R."/>
            <person name="Schleper C."/>
            <person name="Guy L."/>
            <person name="Ettema T.J."/>
        </authorList>
    </citation>
    <scope>NUCLEOTIDE SEQUENCE</scope>
</reference>
<protein>
    <submittedName>
        <fullName evidence="2">Uncharacterized protein</fullName>
    </submittedName>
</protein>
<organism evidence="2">
    <name type="scientific">marine sediment metagenome</name>
    <dbReference type="NCBI Taxonomy" id="412755"/>
    <lineage>
        <taxon>unclassified sequences</taxon>
        <taxon>metagenomes</taxon>
        <taxon>ecological metagenomes</taxon>
    </lineage>
</organism>